<evidence type="ECO:0008006" key="2">
    <source>
        <dbReference type="Google" id="ProtNLM"/>
    </source>
</evidence>
<evidence type="ECO:0000313" key="1">
    <source>
        <dbReference type="EMBL" id="MPN36343.1"/>
    </source>
</evidence>
<name>A0A645HL51_9ZZZZ</name>
<comment type="caution">
    <text evidence="1">The sequence shown here is derived from an EMBL/GenBank/DDBJ whole genome shotgun (WGS) entry which is preliminary data.</text>
</comment>
<protein>
    <recommendedName>
        <fullName evidence="2">CobQ/CobB/MinD/ParA nucleotide binding domain-containing protein</fullName>
    </recommendedName>
</protein>
<dbReference type="InterPro" id="IPR027417">
    <property type="entry name" value="P-loop_NTPase"/>
</dbReference>
<gene>
    <name evidence="1" type="ORF">SDC9_183852</name>
</gene>
<reference evidence="1" key="1">
    <citation type="submission" date="2019-08" db="EMBL/GenBank/DDBJ databases">
        <authorList>
            <person name="Kucharzyk K."/>
            <person name="Murdoch R.W."/>
            <person name="Higgins S."/>
            <person name="Loffler F."/>
        </authorList>
    </citation>
    <scope>NUCLEOTIDE SEQUENCE</scope>
</reference>
<sequence length="177" mass="19086">MKSLGHALTGTVVTDIRPYLCRHPEHKGLFYAGLRDGDDFLSYELGLGAENGARNFVDRCAEQADVVILDLSGQRGDPFLPVALDAGQIILPIVPNLQGLCWFLSVKPLLERMDALERILPIASMARPDHDVAGIEKIGGLAFAAQLPWVRDTGGGKYEKALKPLLHGLSGGDDTDA</sequence>
<dbReference type="EMBL" id="VSSQ01090421">
    <property type="protein sequence ID" value="MPN36343.1"/>
    <property type="molecule type" value="Genomic_DNA"/>
</dbReference>
<dbReference type="AlphaFoldDB" id="A0A645HL51"/>
<proteinExistence type="predicted"/>
<organism evidence="1">
    <name type="scientific">bioreactor metagenome</name>
    <dbReference type="NCBI Taxonomy" id="1076179"/>
    <lineage>
        <taxon>unclassified sequences</taxon>
        <taxon>metagenomes</taxon>
        <taxon>ecological metagenomes</taxon>
    </lineage>
</organism>
<accession>A0A645HL51</accession>
<dbReference type="Gene3D" id="3.40.50.300">
    <property type="entry name" value="P-loop containing nucleotide triphosphate hydrolases"/>
    <property type="match status" value="1"/>
</dbReference>
<dbReference type="SUPFAM" id="SSF52540">
    <property type="entry name" value="P-loop containing nucleoside triphosphate hydrolases"/>
    <property type="match status" value="1"/>
</dbReference>